<dbReference type="RefSeq" id="WP_252622328.1">
    <property type="nucleotide sequence ID" value="NZ_CP099490.1"/>
</dbReference>
<dbReference type="SMART" id="SM00320">
    <property type="entry name" value="WD40"/>
    <property type="match status" value="7"/>
</dbReference>
<reference evidence="9" key="1">
    <citation type="submission" date="2022-06" db="EMBL/GenBank/DDBJ databases">
        <title>Ornithinimicrobium JY.X270.</title>
        <authorList>
            <person name="Huang Y."/>
        </authorList>
    </citation>
    <scope>NUCLEOTIDE SEQUENCE</scope>
    <source>
        <strain evidence="9">JY.X270</strain>
    </source>
</reference>
<dbReference type="SUPFAM" id="SSF50998">
    <property type="entry name" value="Quinoprotein alcohol dehydrogenase-like"/>
    <property type="match status" value="1"/>
</dbReference>
<dbReference type="Gene3D" id="1.10.10.10">
    <property type="entry name" value="Winged helix-like DNA-binding domain superfamily/Winged helix DNA-binding domain"/>
    <property type="match status" value="1"/>
</dbReference>
<dbReference type="PROSITE" id="PS50011">
    <property type="entry name" value="PROTEIN_KINASE_DOM"/>
    <property type="match status" value="1"/>
</dbReference>
<dbReference type="SUPFAM" id="SSF50969">
    <property type="entry name" value="YVTN repeat-like/Quinoprotein amine dehydrogenase"/>
    <property type="match status" value="1"/>
</dbReference>
<feature type="region of interest" description="Disordered" evidence="6">
    <location>
        <begin position="1176"/>
        <end position="1203"/>
    </location>
</feature>
<evidence type="ECO:0000256" key="5">
    <source>
        <dbReference type="PROSITE-ProRule" id="PRU01091"/>
    </source>
</evidence>
<comment type="similarity">
    <text evidence="1">Belongs to the AfsR/DnrI/RedD regulatory family.</text>
</comment>
<dbReference type="Gene3D" id="3.40.50.300">
    <property type="entry name" value="P-loop containing nucleotide triphosphate hydrolases"/>
    <property type="match status" value="1"/>
</dbReference>
<dbReference type="InterPro" id="IPR036388">
    <property type="entry name" value="WH-like_DNA-bd_sf"/>
</dbReference>
<evidence type="ECO:0000259" key="8">
    <source>
        <dbReference type="PROSITE" id="PS51755"/>
    </source>
</evidence>
<dbReference type="SMART" id="SM00220">
    <property type="entry name" value="S_TKc"/>
    <property type="match status" value="1"/>
</dbReference>
<dbReference type="Proteomes" id="UP001056535">
    <property type="component" value="Chromosome"/>
</dbReference>
<dbReference type="InterPro" id="IPR051677">
    <property type="entry name" value="AfsR-DnrI-RedD_regulator"/>
</dbReference>
<dbReference type="InterPro" id="IPR027417">
    <property type="entry name" value="P-loop_NTPase"/>
</dbReference>
<dbReference type="SMART" id="SM00862">
    <property type="entry name" value="Trans_reg_C"/>
    <property type="match status" value="1"/>
</dbReference>
<proteinExistence type="inferred from homology"/>
<sequence>MIEYAVLGPLEVTSDGEPVDLAGDRLRRLLVTLLVTRNRPVSVDRLVEAVFGEQAGPKAEATLRTYLTRLRHKLGTDLAVGHTDGGYVLHVPDEALDSAHFEQLVGQGRRALEYGDPTIAAATLSQALQLWRGAAYQGMDATWWVSGEAQRLADLRVTAVEHLADAQMLVGHGSDAVPNLREVLLEDPFRENLTARLMLALSTTGRTAEALTLYRQHRTKLSDELGIDPGPDLVQLHERILAGEPDLLHLVQAEQSLRGYQLGERLGSGPRGTVFSARLPGVDREYAVRVYRPEIADDVTVVRTFERDAHAAATVDSTSVVPIYDAWREPGLAALVMQRMTGGTLRDQLTKKAITPPMARHVAERVGGALLDYAARGLTHGDVRSDNVFFDAAGEAYLGDRALRTSDAGRLDDAAQYVELVRVCFAAASPDERHDWAVQPADDGPGGAVHSTVTAVLAHLRASAHQPGNPYVGLRRFEEQDADRFFGREALIERMEELVSHSRLLAVVGGSGSGKSSVVRAGLLPRLRRSAEPRWLITVMVPGSDPLDSLSEALRRVATTSTADTVVSLEEPEGLARVARALTPSGWRLLLVVDQLEEIYSHAEPEAAEALLDALAHASTAEDCPLSVVATVRADYFDRPLAHPTFGPLLRDATLPVAAMTPSELEAAVRGPAVNRLTLEPGLTSELVAAVAGRPAALPALQFTLHELASGGQPALTLSALRALGGVEGAIGSRAESMLSTLSATEQQLFAELLSRLVVVSAGEPIGTRITMSEVKAVSPEHGADLHRLMETWIAARLLSADRRLDTREPTVGLAHEALVEHWPRLRRWVEGNQARHRELADLARAAAQWRELGQDRGALLRGARLDRAIEALPPTGAPPDVAAFVAASRAQRDDEVRAATEAAQQREQGNRRLRRHRWLLAAALVVVVAIGAVAVERGLSAHNNALAAESRAQAAVAGLLASANDVADKDWPLALLLATEAYLMDDSSHTRRGLLTALSNPRPVGTLLYEEPAGLQALAVDADSGVAAVLSPEGELTVFDLETAAVVLGPVPVPVFPIGGGLDAAAGMVASGGDSTDGTGVVVHRIGEDQPVATLDTPIGQESKVAFSPDSSTLAVTSHGTVRLVDTTSWQVRARLSTPDPADPLLAVAWSSDGSRVYAGTVAGVYAWVAPSTETPGSVVAEPGSDEQGTAPDGVVDLPDSDEPAVFDLATIPGTDQVVATTFDGATYVLADHPLRIIEGPLSHDNVTVSLAASPDGQRIAVAAFNQAMVWQFPGTPQGRLEQAFPIATETIDLEFLSDGDLVTVGSAGEVTRWDLDVPSPAVAPLTELGAGIPTFSPSGELLAMAGWGHGARLFDGRTLQPLVTLDIPDPDIVSVAGLAFHPDEDVVYVLSCTGTELTSREYCPGELTAYDTGTGAPVAGPVTGGSVSHWVPTLLAVNSDGTMLASGRIGGLVELHDPSSLETTAVLDDLEGSPEARFVIQVDFAPDEPQLVASVGDLTGVWDLTGTTPELIVKQWTGVTAGFAPTGELVTSSQSGRVYLREPTTLRPLQEAGGLPMPLVNFQFTDDGSMMVTSDDATGAVRLWSLPELESFGGPLPGAYSDIRPDGSLVVIGGAEASSLTLDPTDWVQAACDTAGRDLTDAEWGQYFGSVPYRPTCPTR</sequence>
<keyword evidence="4" id="KW-0804">Transcription</keyword>
<keyword evidence="10" id="KW-1185">Reference proteome</keyword>
<evidence type="ECO:0000256" key="2">
    <source>
        <dbReference type="ARBA" id="ARBA00023015"/>
    </source>
</evidence>
<dbReference type="PROSITE" id="PS51755">
    <property type="entry name" value="OMPR_PHOB"/>
    <property type="match status" value="1"/>
</dbReference>
<dbReference type="Pfam" id="PF03704">
    <property type="entry name" value="BTAD"/>
    <property type="match status" value="1"/>
</dbReference>
<protein>
    <submittedName>
        <fullName evidence="9">Winged helix-turn-helix domain-containing protein</fullName>
    </submittedName>
</protein>
<evidence type="ECO:0000313" key="9">
    <source>
        <dbReference type="EMBL" id="USQ77322.1"/>
    </source>
</evidence>
<dbReference type="SUPFAM" id="SSF48452">
    <property type="entry name" value="TPR-like"/>
    <property type="match status" value="1"/>
</dbReference>
<dbReference type="InterPro" id="IPR000719">
    <property type="entry name" value="Prot_kinase_dom"/>
</dbReference>
<dbReference type="InterPro" id="IPR001867">
    <property type="entry name" value="OmpR/PhoB-type_DNA-bd"/>
</dbReference>
<evidence type="ECO:0000256" key="3">
    <source>
        <dbReference type="ARBA" id="ARBA00023125"/>
    </source>
</evidence>
<dbReference type="SUPFAM" id="SSF46894">
    <property type="entry name" value="C-terminal effector domain of the bipartite response regulators"/>
    <property type="match status" value="1"/>
</dbReference>
<evidence type="ECO:0000313" key="10">
    <source>
        <dbReference type="Proteomes" id="UP001056535"/>
    </source>
</evidence>
<accession>A0ABY4YME0</accession>
<dbReference type="InterPro" id="IPR015943">
    <property type="entry name" value="WD40/YVTN_repeat-like_dom_sf"/>
</dbReference>
<name>A0ABY4YME0_9MICO</name>
<dbReference type="InterPro" id="IPR011044">
    <property type="entry name" value="Quino_amine_DH_bsu"/>
</dbReference>
<evidence type="ECO:0000256" key="4">
    <source>
        <dbReference type="ARBA" id="ARBA00023163"/>
    </source>
</evidence>
<evidence type="ECO:0000256" key="6">
    <source>
        <dbReference type="SAM" id="MobiDB-lite"/>
    </source>
</evidence>
<feature type="domain" description="Protein kinase" evidence="7">
    <location>
        <begin position="260"/>
        <end position="620"/>
    </location>
</feature>
<gene>
    <name evidence="9" type="ORF">NF557_05255</name>
</gene>
<dbReference type="InterPro" id="IPR049052">
    <property type="entry name" value="nSTAND1"/>
</dbReference>
<dbReference type="Pfam" id="PF00486">
    <property type="entry name" value="Trans_reg_C"/>
    <property type="match status" value="1"/>
</dbReference>
<dbReference type="InterPro" id="IPR011990">
    <property type="entry name" value="TPR-like_helical_dom_sf"/>
</dbReference>
<dbReference type="InterPro" id="IPR005158">
    <property type="entry name" value="BTAD"/>
</dbReference>
<dbReference type="EMBL" id="CP099490">
    <property type="protein sequence ID" value="USQ77322.1"/>
    <property type="molecule type" value="Genomic_DNA"/>
</dbReference>
<dbReference type="Gene3D" id="1.25.40.10">
    <property type="entry name" value="Tetratricopeptide repeat domain"/>
    <property type="match status" value="1"/>
</dbReference>
<dbReference type="PANTHER" id="PTHR35807">
    <property type="entry name" value="TRANSCRIPTIONAL REGULATOR REDD-RELATED"/>
    <property type="match status" value="1"/>
</dbReference>
<dbReference type="Gene3D" id="1.10.510.10">
    <property type="entry name" value="Transferase(Phosphotransferase) domain 1"/>
    <property type="match status" value="1"/>
</dbReference>
<dbReference type="PANTHER" id="PTHR35807:SF1">
    <property type="entry name" value="TRANSCRIPTIONAL REGULATOR REDD"/>
    <property type="match status" value="1"/>
</dbReference>
<organism evidence="9 10">
    <name type="scientific">Ornithinimicrobium cryptoxanthini</name>
    <dbReference type="NCBI Taxonomy" id="2934161"/>
    <lineage>
        <taxon>Bacteria</taxon>
        <taxon>Bacillati</taxon>
        <taxon>Actinomycetota</taxon>
        <taxon>Actinomycetes</taxon>
        <taxon>Micrococcales</taxon>
        <taxon>Ornithinimicrobiaceae</taxon>
        <taxon>Ornithinimicrobium</taxon>
    </lineage>
</organism>
<keyword evidence="3 5" id="KW-0238">DNA-binding</keyword>
<dbReference type="Pfam" id="PF00069">
    <property type="entry name" value="Pkinase"/>
    <property type="match status" value="1"/>
</dbReference>
<dbReference type="SMART" id="SM01043">
    <property type="entry name" value="BTAD"/>
    <property type="match status" value="1"/>
</dbReference>
<dbReference type="InterPro" id="IPR011009">
    <property type="entry name" value="Kinase-like_dom_sf"/>
</dbReference>
<evidence type="ECO:0000256" key="1">
    <source>
        <dbReference type="ARBA" id="ARBA00005820"/>
    </source>
</evidence>
<feature type="domain" description="OmpR/PhoB-type" evidence="8">
    <location>
        <begin position="1"/>
        <end position="91"/>
    </location>
</feature>
<dbReference type="Pfam" id="PF20703">
    <property type="entry name" value="nSTAND1"/>
    <property type="match status" value="1"/>
</dbReference>
<dbReference type="SUPFAM" id="SSF56112">
    <property type="entry name" value="Protein kinase-like (PK-like)"/>
    <property type="match status" value="1"/>
</dbReference>
<dbReference type="SUPFAM" id="SSF52540">
    <property type="entry name" value="P-loop containing nucleoside triphosphate hydrolases"/>
    <property type="match status" value="1"/>
</dbReference>
<dbReference type="Gene3D" id="3.30.200.20">
    <property type="entry name" value="Phosphorylase Kinase, domain 1"/>
    <property type="match status" value="1"/>
</dbReference>
<evidence type="ECO:0000259" key="7">
    <source>
        <dbReference type="PROSITE" id="PS50011"/>
    </source>
</evidence>
<dbReference type="InterPro" id="IPR011047">
    <property type="entry name" value="Quinoprotein_ADH-like_sf"/>
</dbReference>
<feature type="DNA-binding region" description="OmpR/PhoB-type" evidence="5">
    <location>
        <begin position="1"/>
        <end position="91"/>
    </location>
</feature>
<dbReference type="Gene3D" id="2.130.10.10">
    <property type="entry name" value="YVTN repeat-like/Quinoprotein amine dehydrogenase"/>
    <property type="match status" value="3"/>
</dbReference>
<dbReference type="InterPro" id="IPR001680">
    <property type="entry name" value="WD40_rpt"/>
</dbReference>
<keyword evidence="2" id="KW-0805">Transcription regulation</keyword>
<dbReference type="CDD" id="cd15831">
    <property type="entry name" value="BTAD"/>
    <property type="match status" value="1"/>
</dbReference>
<dbReference type="InterPro" id="IPR016032">
    <property type="entry name" value="Sig_transdc_resp-reg_C-effctor"/>
</dbReference>